<protein>
    <submittedName>
        <fullName evidence="4">GNAT family N-acetyltransferase</fullName>
    </submittedName>
</protein>
<dbReference type="PROSITE" id="PS51186">
    <property type="entry name" value="GNAT"/>
    <property type="match status" value="1"/>
</dbReference>
<name>A0ABU8ZQ42_9BIFI</name>
<dbReference type="InterPro" id="IPR000182">
    <property type="entry name" value="GNAT_dom"/>
</dbReference>
<dbReference type="InterPro" id="IPR050832">
    <property type="entry name" value="Bact_Acetyltransf"/>
</dbReference>
<keyword evidence="2" id="KW-0012">Acyltransferase</keyword>
<evidence type="ECO:0000313" key="4">
    <source>
        <dbReference type="EMBL" id="MEK0307132.1"/>
    </source>
</evidence>
<dbReference type="Gene3D" id="3.40.630.30">
    <property type="match status" value="1"/>
</dbReference>
<reference evidence="4 5" key="1">
    <citation type="submission" date="2024-02" db="EMBL/GenBank/DDBJ databases">
        <title>Bifidobacterium honeyensis sp. nov., isolated from the comb honey.</title>
        <authorList>
            <person name="Liu W."/>
            <person name="Li Y."/>
        </authorList>
    </citation>
    <scope>NUCLEOTIDE SEQUENCE [LARGE SCALE GENOMIC DNA]</scope>
    <source>
        <strain evidence="4 5">IMAU50988</strain>
    </source>
</reference>
<dbReference type="Pfam" id="PF00583">
    <property type="entry name" value="Acetyltransf_1"/>
    <property type="match status" value="1"/>
</dbReference>
<accession>A0ABU8ZQ42</accession>
<evidence type="ECO:0000256" key="1">
    <source>
        <dbReference type="ARBA" id="ARBA00022679"/>
    </source>
</evidence>
<gene>
    <name evidence="4" type="ORF">V8P97_06630</name>
</gene>
<proteinExistence type="predicted"/>
<dbReference type="CDD" id="cd04301">
    <property type="entry name" value="NAT_SF"/>
    <property type="match status" value="1"/>
</dbReference>
<keyword evidence="5" id="KW-1185">Reference proteome</keyword>
<comment type="caution">
    <text evidence="4">The sequence shown here is derived from an EMBL/GenBank/DDBJ whole genome shotgun (WGS) entry which is preliminary data.</text>
</comment>
<dbReference type="RefSeq" id="WP_340469848.1">
    <property type="nucleotide sequence ID" value="NZ_JBANBB010000002.1"/>
</dbReference>
<evidence type="ECO:0000259" key="3">
    <source>
        <dbReference type="PROSITE" id="PS51186"/>
    </source>
</evidence>
<dbReference type="SUPFAM" id="SSF55729">
    <property type="entry name" value="Acyl-CoA N-acyltransferases (Nat)"/>
    <property type="match status" value="1"/>
</dbReference>
<dbReference type="InterPro" id="IPR016181">
    <property type="entry name" value="Acyl_CoA_acyltransferase"/>
</dbReference>
<evidence type="ECO:0000256" key="2">
    <source>
        <dbReference type="ARBA" id="ARBA00023315"/>
    </source>
</evidence>
<evidence type="ECO:0000313" key="5">
    <source>
        <dbReference type="Proteomes" id="UP001373159"/>
    </source>
</evidence>
<sequence length="149" mass="16478">MVLEQEEGISVRPARSDDAAFINGLWKGADRVDVSETKARLVALIKDPGEIIAVAEMDDRPVGFVHAGRTRTLYEDLAVNLVGLFVDDDHRGRGVGRVLMSVVEAWGRAIGAHDVRYECDQDQDRAGSFCRDFGYRIASARDRCVKSLV</sequence>
<feature type="domain" description="N-acetyltransferase" evidence="3">
    <location>
        <begin position="9"/>
        <end position="149"/>
    </location>
</feature>
<dbReference type="Proteomes" id="UP001373159">
    <property type="component" value="Unassembled WGS sequence"/>
</dbReference>
<organism evidence="4 5">
    <name type="scientific">Bifidobacterium favimelis</name>
    <dbReference type="NCBI Taxonomy" id="3122979"/>
    <lineage>
        <taxon>Bacteria</taxon>
        <taxon>Bacillati</taxon>
        <taxon>Actinomycetota</taxon>
        <taxon>Actinomycetes</taxon>
        <taxon>Bifidobacteriales</taxon>
        <taxon>Bifidobacteriaceae</taxon>
        <taxon>Bifidobacterium</taxon>
    </lineage>
</organism>
<dbReference type="EMBL" id="JBANBB010000002">
    <property type="protein sequence ID" value="MEK0307132.1"/>
    <property type="molecule type" value="Genomic_DNA"/>
</dbReference>
<dbReference type="PANTHER" id="PTHR43877">
    <property type="entry name" value="AMINOALKYLPHOSPHONATE N-ACETYLTRANSFERASE-RELATED-RELATED"/>
    <property type="match status" value="1"/>
</dbReference>
<keyword evidence="1" id="KW-0808">Transferase</keyword>